<accession>A0A7X1J461</accession>
<name>A0A7X1J461_9ACTN</name>
<dbReference type="Proteomes" id="UP000584670">
    <property type="component" value="Unassembled WGS sequence"/>
</dbReference>
<dbReference type="EMBL" id="JACMSF010000005">
    <property type="protein sequence ID" value="MBC2901392.1"/>
    <property type="molecule type" value="Genomic_DNA"/>
</dbReference>
<dbReference type="AlphaFoldDB" id="A0A7X1J461"/>
<evidence type="ECO:0000313" key="3">
    <source>
        <dbReference type="Proteomes" id="UP000584670"/>
    </source>
</evidence>
<protein>
    <submittedName>
        <fullName evidence="2">Uncharacterized protein</fullName>
    </submittedName>
</protein>
<keyword evidence="3" id="KW-1185">Reference proteome</keyword>
<comment type="caution">
    <text evidence="2">The sequence shown here is derived from an EMBL/GenBank/DDBJ whole genome shotgun (WGS) entry which is preliminary data.</text>
</comment>
<evidence type="ECO:0000256" key="1">
    <source>
        <dbReference type="SAM" id="MobiDB-lite"/>
    </source>
</evidence>
<proteinExistence type="predicted"/>
<feature type="region of interest" description="Disordered" evidence="1">
    <location>
        <begin position="148"/>
        <end position="180"/>
    </location>
</feature>
<sequence length="226" mass="23629">MTVGMLVWGAAPASAGGPTSAFLVSPATGEAAGLYYSDREYTQLDSLLQAGTLGAPPKGVMADRRITVTWLIHDTSPWRIDGIFPVVGGGDVWVHRSMSLTESSKDSWHRAPNPERLRALLKDLGMLGKGDGGEDLTAFSLREMYTSTGEDGTATETGASTAASAAAPAPRPSAASGTSEDTDWWWALPGGAAGAVLALTLRPLATRLPLGRRKGEPGPRQELLDA</sequence>
<organism evidence="2 3">
    <name type="scientific">Streptomyces cupreus</name>
    <dbReference type="NCBI Taxonomy" id="2759956"/>
    <lineage>
        <taxon>Bacteria</taxon>
        <taxon>Bacillati</taxon>
        <taxon>Actinomycetota</taxon>
        <taxon>Actinomycetes</taxon>
        <taxon>Kitasatosporales</taxon>
        <taxon>Streptomycetaceae</taxon>
        <taxon>Streptomyces</taxon>
    </lineage>
</organism>
<gene>
    <name evidence="2" type="ORF">H4N64_07185</name>
</gene>
<reference evidence="2 3" key="1">
    <citation type="submission" date="2020-08" db="EMBL/GenBank/DDBJ databases">
        <title>Streptomyces sp. PSKA01 genome sequencing and assembly.</title>
        <authorList>
            <person name="Mandal S."/>
            <person name="Maiti P.K."/>
            <person name="Das P."/>
        </authorList>
    </citation>
    <scope>NUCLEOTIDE SEQUENCE [LARGE SCALE GENOMIC DNA]</scope>
    <source>
        <strain evidence="2 3">PSKA01</strain>
    </source>
</reference>
<evidence type="ECO:0000313" key="2">
    <source>
        <dbReference type="EMBL" id="MBC2901392.1"/>
    </source>
</evidence>